<evidence type="ECO:0000313" key="5">
    <source>
        <dbReference type="Proteomes" id="UP001589890"/>
    </source>
</evidence>
<evidence type="ECO:0000256" key="1">
    <source>
        <dbReference type="ARBA" id="ARBA00022679"/>
    </source>
</evidence>
<dbReference type="Gene3D" id="3.40.630.30">
    <property type="match status" value="1"/>
</dbReference>
<name>A0ABV6QXN9_9ACTN</name>
<dbReference type="CDD" id="cd04301">
    <property type="entry name" value="NAT_SF"/>
    <property type="match status" value="1"/>
</dbReference>
<dbReference type="EMBL" id="JBHLTC010000053">
    <property type="protein sequence ID" value="MFC0629405.1"/>
    <property type="molecule type" value="Genomic_DNA"/>
</dbReference>
<gene>
    <name evidence="4" type="ORF">ACFFGN_35400</name>
</gene>
<dbReference type="Proteomes" id="UP001589890">
    <property type="component" value="Unassembled WGS sequence"/>
</dbReference>
<dbReference type="PROSITE" id="PS51186">
    <property type="entry name" value="GNAT"/>
    <property type="match status" value="1"/>
</dbReference>
<keyword evidence="2 4" id="KW-0012">Acyltransferase</keyword>
<dbReference type="SUPFAM" id="SSF55729">
    <property type="entry name" value="Acyl-CoA N-acyltransferases (Nat)"/>
    <property type="match status" value="1"/>
</dbReference>
<organism evidence="4 5">
    <name type="scientific">Kribbella deserti</name>
    <dbReference type="NCBI Taxonomy" id="1926257"/>
    <lineage>
        <taxon>Bacteria</taxon>
        <taxon>Bacillati</taxon>
        <taxon>Actinomycetota</taxon>
        <taxon>Actinomycetes</taxon>
        <taxon>Propionibacteriales</taxon>
        <taxon>Kribbellaceae</taxon>
        <taxon>Kribbella</taxon>
    </lineage>
</organism>
<accession>A0ABV6QXN9</accession>
<dbReference type="InterPro" id="IPR000182">
    <property type="entry name" value="GNAT_dom"/>
</dbReference>
<dbReference type="InterPro" id="IPR050832">
    <property type="entry name" value="Bact_Acetyltransf"/>
</dbReference>
<feature type="domain" description="N-acetyltransferase" evidence="3">
    <location>
        <begin position="4"/>
        <end position="162"/>
    </location>
</feature>
<reference evidence="4 5" key="1">
    <citation type="submission" date="2024-09" db="EMBL/GenBank/DDBJ databases">
        <authorList>
            <person name="Sun Q."/>
            <person name="Mori K."/>
        </authorList>
    </citation>
    <scope>NUCLEOTIDE SEQUENCE [LARGE SCALE GENOMIC DNA]</scope>
    <source>
        <strain evidence="4 5">CGMCC 1.15906</strain>
    </source>
</reference>
<dbReference type="Pfam" id="PF00583">
    <property type="entry name" value="Acetyltransf_1"/>
    <property type="match status" value="1"/>
</dbReference>
<keyword evidence="5" id="KW-1185">Reference proteome</keyword>
<sequence>MGIVELRSFDPGQAELVAAWATTDHEVALLCGRDEFPFPSDLIANWPQSRDDIRAYLLMNRDELVGYGELWLDDEEDEVELARIIVPPARRGQGLGRELVKQLLAVAKATTYSDIFLRVRRENGPAIRCYRSVGFRAVDEALATEWNAKQPVDYLWMRMSDSGDSAPKPPGYLTEDLQPRLISGPPSYGGLTERAVEYIAIADRDNIVVGYLYANDEDDVVGWQPCSGAAQSGGYYYPWMMKLRECKERGLRPSAALDELVRDVDDAAANPRSHVVLGPRQYAADLAVLRQMAGVRPTRGEAR</sequence>
<evidence type="ECO:0000259" key="3">
    <source>
        <dbReference type="PROSITE" id="PS51186"/>
    </source>
</evidence>
<proteinExistence type="predicted"/>
<dbReference type="PANTHER" id="PTHR43877">
    <property type="entry name" value="AMINOALKYLPHOSPHONATE N-ACETYLTRANSFERASE-RELATED-RELATED"/>
    <property type="match status" value="1"/>
</dbReference>
<evidence type="ECO:0000256" key="2">
    <source>
        <dbReference type="ARBA" id="ARBA00023315"/>
    </source>
</evidence>
<dbReference type="GO" id="GO:0016746">
    <property type="term" value="F:acyltransferase activity"/>
    <property type="evidence" value="ECO:0007669"/>
    <property type="project" value="UniProtKB-KW"/>
</dbReference>
<evidence type="ECO:0000313" key="4">
    <source>
        <dbReference type="EMBL" id="MFC0629405.1"/>
    </source>
</evidence>
<protein>
    <submittedName>
        <fullName evidence="4">GNAT family N-acetyltransferase</fullName>
        <ecNumber evidence="4">2.3.1.-</ecNumber>
    </submittedName>
</protein>
<dbReference type="InterPro" id="IPR016181">
    <property type="entry name" value="Acyl_CoA_acyltransferase"/>
</dbReference>
<dbReference type="RefSeq" id="WP_380057426.1">
    <property type="nucleotide sequence ID" value="NZ_JBHLTC010000053.1"/>
</dbReference>
<keyword evidence="1 4" id="KW-0808">Transferase</keyword>
<comment type="caution">
    <text evidence="4">The sequence shown here is derived from an EMBL/GenBank/DDBJ whole genome shotgun (WGS) entry which is preliminary data.</text>
</comment>
<dbReference type="EC" id="2.3.1.-" evidence="4"/>